<evidence type="ECO:0000259" key="3">
    <source>
        <dbReference type="PROSITE" id="PS50977"/>
    </source>
</evidence>
<organism evidence="4 5">
    <name type="scientific">Agromyces protaetiae</name>
    <dbReference type="NCBI Taxonomy" id="2509455"/>
    <lineage>
        <taxon>Bacteria</taxon>
        <taxon>Bacillati</taxon>
        <taxon>Actinomycetota</taxon>
        <taxon>Actinomycetes</taxon>
        <taxon>Micrococcales</taxon>
        <taxon>Microbacteriaceae</taxon>
        <taxon>Agromyces</taxon>
    </lineage>
</organism>
<dbReference type="PANTHER" id="PTHR30055:SF184">
    <property type="entry name" value="HTH-TYPE TRANSCRIPTIONAL REGULATOR ETHR"/>
    <property type="match status" value="1"/>
</dbReference>
<feature type="domain" description="HTH tetR-type" evidence="3">
    <location>
        <begin position="15"/>
        <end position="77"/>
    </location>
</feature>
<dbReference type="SUPFAM" id="SSF48498">
    <property type="entry name" value="Tetracyclin repressor-like, C-terminal domain"/>
    <property type="match status" value="1"/>
</dbReference>
<dbReference type="GO" id="GO:0000976">
    <property type="term" value="F:transcription cis-regulatory region binding"/>
    <property type="evidence" value="ECO:0007669"/>
    <property type="project" value="TreeGrafter"/>
</dbReference>
<dbReference type="InterPro" id="IPR036271">
    <property type="entry name" value="Tet_transcr_reg_TetR-rel_C_sf"/>
</dbReference>
<dbReference type="InterPro" id="IPR001647">
    <property type="entry name" value="HTH_TetR"/>
</dbReference>
<accession>A0A4P6FBR8</accession>
<keyword evidence="1 2" id="KW-0238">DNA-binding</keyword>
<keyword evidence="5" id="KW-1185">Reference proteome</keyword>
<proteinExistence type="predicted"/>
<dbReference type="PANTHER" id="PTHR30055">
    <property type="entry name" value="HTH-TYPE TRANSCRIPTIONAL REGULATOR RUTR"/>
    <property type="match status" value="1"/>
</dbReference>
<protein>
    <submittedName>
        <fullName evidence="4">TetR/AcrR family transcriptional regulator</fullName>
    </submittedName>
</protein>
<dbReference type="Gene3D" id="1.10.10.60">
    <property type="entry name" value="Homeodomain-like"/>
    <property type="match status" value="1"/>
</dbReference>
<evidence type="ECO:0000256" key="1">
    <source>
        <dbReference type="ARBA" id="ARBA00023125"/>
    </source>
</evidence>
<name>A0A4P6FBR8_9MICO</name>
<dbReference type="KEGG" id="agf:ET445_10615"/>
<dbReference type="InterPro" id="IPR050109">
    <property type="entry name" value="HTH-type_TetR-like_transc_reg"/>
</dbReference>
<dbReference type="Pfam" id="PF00440">
    <property type="entry name" value="TetR_N"/>
    <property type="match status" value="1"/>
</dbReference>
<dbReference type="GO" id="GO:0003700">
    <property type="term" value="F:DNA-binding transcription factor activity"/>
    <property type="evidence" value="ECO:0007669"/>
    <property type="project" value="TreeGrafter"/>
</dbReference>
<dbReference type="PROSITE" id="PS50977">
    <property type="entry name" value="HTH_TETR_2"/>
    <property type="match status" value="1"/>
</dbReference>
<evidence type="ECO:0000313" key="5">
    <source>
        <dbReference type="Proteomes" id="UP000291259"/>
    </source>
</evidence>
<dbReference type="InterPro" id="IPR009057">
    <property type="entry name" value="Homeodomain-like_sf"/>
</dbReference>
<dbReference type="OrthoDB" id="3196926at2"/>
<dbReference type="AlphaFoldDB" id="A0A4P6FBR8"/>
<dbReference type="InterPro" id="IPR049397">
    <property type="entry name" value="EthR_C"/>
</dbReference>
<feature type="DNA-binding region" description="H-T-H motif" evidence="2">
    <location>
        <begin position="40"/>
        <end position="59"/>
    </location>
</feature>
<dbReference type="Proteomes" id="UP000291259">
    <property type="component" value="Chromosome"/>
</dbReference>
<dbReference type="EMBL" id="CP035491">
    <property type="protein sequence ID" value="QAY73730.1"/>
    <property type="molecule type" value="Genomic_DNA"/>
</dbReference>
<dbReference type="SUPFAM" id="SSF46689">
    <property type="entry name" value="Homeodomain-like"/>
    <property type="match status" value="1"/>
</dbReference>
<sequence>MPSITRRPSESSGRRAQVEADVFAATRRLLDQGMSFTELGVQQIAAEAQVARSTFYAHFEDKADLLMRLAVGTMGESFDLTSAWAPDDGFDALAQTFVRVVAVFREHSSVLRAIAEVSTYDGAVREFWGEQLSRFVGSTVAGIDAERDAGRTPGSVDAEISGRLIVVAGQHAIVDHIMRRDPAEDASFAWELAATWWYGVYRRP</sequence>
<gene>
    <name evidence="4" type="ORF">ET445_10615</name>
</gene>
<evidence type="ECO:0000313" key="4">
    <source>
        <dbReference type="EMBL" id="QAY73730.1"/>
    </source>
</evidence>
<dbReference type="Gene3D" id="1.10.357.10">
    <property type="entry name" value="Tetracycline Repressor, domain 2"/>
    <property type="match status" value="1"/>
</dbReference>
<reference evidence="4 5" key="1">
    <citation type="submission" date="2019-01" db="EMBL/GenBank/DDBJ databases">
        <title>Genome sequencing of strain FW100M-8.</title>
        <authorList>
            <person name="Heo J."/>
            <person name="Kim S.-J."/>
            <person name="Kim J.-S."/>
            <person name="Hong S.-B."/>
            <person name="Kwon S.-W."/>
        </authorList>
    </citation>
    <scope>NUCLEOTIDE SEQUENCE [LARGE SCALE GENOMIC DNA]</scope>
    <source>
        <strain evidence="4 5">FW100M-8</strain>
    </source>
</reference>
<dbReference type="Pfam" id="PF21313">
    <property type="entry name" value="EthR_C"/>
    <property type="match status" value="1"/>
</dbReference>
<evidence type="ECO:0000256" key="2">
    <source>
        <dbReference type="PROSITE-ProRule" id="PRU00335"/>
    </source>
</evidence>